<comment type="subunit">
    <text evidence="6">Part of the 50S ribosomal subunit. Contacts protein L29, and trigger factor when it is bound to the ribosome.</text>
</comment>
<dbReference type="PROSITE" id="PS00050">
    <property type="entry name" value="RIBOSOMAL_L23"/>
    <property type="match status" value="1"/>
</dbReference>
<evidence type="ECO:0000256" key="7">
    <source>
        <dbReference type="RuleBase" id="RU003934"/>
    </source>
</evidence>
<dbReference type="Pfam" id="PF00276">
    <property type="entry name" value="Ribosomal_L23"/>
    <property type="match status" value="1"/>
</dbReference>
<organism evidence="8 9">
    <name type="scientific">Gemelliphila asaccharolytica</name>
    <dbReference type="NCBI Taxonomy" id="502393"/>
    <lineage>
        <taxon>Bacteria</taxon>
        <taxon>Bacillati</taxon>
        <taxon>Bacillota</taxon>
        <taxon>Bacilli</taxon>
        <taxon>Bacillales</taxon>
        <taxon>Gemellaceae</taxon>
        <taxon>Gemelliphila</taxon>
    </lineage>
</organism>
<proteinExistence type="inferred from homology"/>
<evidence type="ECO:0000256" key="2">
    <source>
        <dbReference type="ARBA" id="ARBA00022730"/>
    </source>
</evidence>
<accession>A0ABR5TKY4</accession>
<dbReference type="EMBL" id="LSDB01000057">
    <property type="protein sequence ID" value="KXB56657.1"/>
    <property type="molecule type" value="Genomic_DNA"/>
</dbReference>
<comment type="caution">
    <text evidence="8">The sequence shown here is derived from an EMBL/GenBank/DDBJ whole genome shotgun (WGS) entry which is preliminary data.</text>
</comment>
<comment type="function">
    <text evidence="6">One of the early assembly proteins it binds 23S rRNA. One of the proteins that surrounds the polypeptide exit tunnel on the outside of the ribosome. Forms the main docking site for trigger factor binding to the ribosome.</text>
</comment>
<dbReference type="Proteomes" id="UP000070467">
    <property type="component" value="Unassembled WGS sequence"/>
</dbReference>
<dbReference type="InterPro" id="IPR012677">
    <property type="entry name" value="Nucleotide-bd_a/b_plait_sf"/>
</dbReference>
<keyword evidence="9" id="KW-1185">Reference proteome</keyword>
<dbReference type="NCBIfam" id="NF004363">
    <property type="entry name" value="PRK05738.2-4"/>
    <property type="match status" value="1"/>
</dbReference>
<evidence type="ECO:0000256" key="6">
    <source>
        <dbReference type="HAMAP-Rule" id="MF_01369"/>
    </source>
</evidence>
<dbReference type="PANTHER" id="PTHR11620">
    <property type="entry name" value="60S RIBOSOMAL PROTEIN L23A"/>
    <property type="match status" value="1"/>
</dbReference>
<comment type="similarity">
    <text evidence="1 6 7">Belongs to the universal ribosomal protein uL23 family.</text>
</comment>
<dbReference type="InterPro" id="IPR001014">
    <property type="entry name" value="Ribosomal_uL23_CS"/>
</dbReference>
<dbReference type="InterPro" id="IPR012678">
    <property type="entry name" value="Ribosomal_uL23/eL15/eS24_sf"/>
</dbReference>
<gene>
    <name evidence="6" type="primary">rplW</name>
    <name evidence="8" type="ORF">HMPREF1871_01075</name>
</gene>
<evidence type="ECO:0000256" key="4">
    <source>
        <dbReference type="ARBA" id="ARBA00022980"/>
    </source>
</evidence>
<keyword evidence="2 6" id="KW-0699">rRNA-binding</keyword>
<dbReference type="RefSeq" id="WP_066130794.1">
    <property type="nucleotide sequence ID" value="NZ_KQ959903.1"/>
</dbReference>
<reference evidence="8 9" key="1">
    <citation type="submission" date="2016-01" db="EMBL/GenBank/DDBJ databases">
        <authorList>
            <person name="Mitreva M."/>
            <person name="Pepin K.H."/>
            <person name="Mihindukulasuriya K.A."/>
            <person name="Fulton R."/>
            <person name="Fronick C."/>
            <person name="O'Laughlin M."/>
            <person name="Miner T."/>
            <person name="Herter B."/>
            <person name="Rosa B.A."/>
            <person name="Cordes M."/>
            <person name="Tomlinson C."/>
            <person name="Wollam A."/>
            <person name="Palsikar V.B."/>
            <person name="Mardis E.R."/>
            <person name="Wilson R.K."/>
        </authorList>
    </citation>
    <scope>NUCLEOTIDE SEQUENCE [LARGE SCALE GENOMIC DNA]</scope>
    <source>
        <strain evidence="8 9">KA00071</strain>
    </source>
</reference>
<evidence type="ECO:0000313" key="8">
    <source>
        <dbReference type="EMBL" id="KXB56657.1"/>
    </source>
</evidence>
<dbReference type="GO" id="GO:0005840">
    <property type="term" value="C:ribosome"/>
    <property type="evidence" value="ECO:0007669"/>
    <property type="project" value="UniProtKB-KW"/>
</dbReference>
<dbReference type="SUPFAM" id="SSF54189">
    <property type="entry name" value="Ribosomal proteins S24e, L23 and L15e"/>
    <property type="match status" value="1"/>
</dbReference>
<evidence type="ECO:0000313" key="9">
    <source>
        <dbReference type="Proteomes" id="UP000070467"/>
    </source>
</evidence>
<sequence>MQARDIIKRPVLTEKSYLLMQENKYTFLVDTRAHKTQIKQAIEEIFSVEVEKVNVMNYKPKFRRVGKHAGYTNKKRKAIVKLKEGQTIEGLFA</sequence>
<dbReference type="InterPro" id="IPR013025">
    <property type="entry name" value="Ribosomal_uL23-like"/>
</dbReference>
<evidence type="ECO:0000256" key="1">
    <source>
        <dbReference type="ARBA" id="ARBA00006700"/>
    </source>
</evidence>
<evidence type="ECO:0000256" key="5">
    <source>
        <dbReference type="ARBA" id="ARBA00023274"/>
    </source>
</evidence>
<dbReference type="HAMAP" id="MF_01369_B">
    <property type="entry name" value="Ribosomal_uL23_B"/>
    <property type="match status" value="1"/>
</dbReference>
<keyword evidence="5 6" id="KW-0687">Ribonucleoprotein</keyword>
<dbReference type="Gene3D" id="3.30.70.330">
    <property type="match status" value="1"/>
</dbReference>
<keyword evidence="4 6" id="KW-0689">Ribosomal protein</keyword>
<protein>
    <recommendedName>
        <fullName evidence="6">Large ribosomal subunit protein uL23</fullName>
    </recommendedName>
</protein>
<name>A0ABR5TKY4_9BACL</name>
<keyword evidence="3 6" id="KW-0694">RNA-binding</keyword>
<evidence type="ECO:0000256" key="3">
    <source>
        <dbReference type="ARBA" id="ARBA00022884"/>
    </source>
</evidence>